<dbReference type="InterPro" id="IPR011042">
    <property type="entry name" value="6-blade_b-propeller_TolB-like"/>
</dbReference>
<accession>A0A381ZQX6</accession>
<evidence type="ECO:0008006" key="2">
    <source>
        <dbReference type="Google" id="ProtNLM"/>
    </source>
</evidence>
<sequence length="706" mass="76709">MAIVAALFITTATGATAAEKPSWIWGAGAAKDNETVYFRKVIRLNKPTQSAKLTLSCDNGFEAFVNGKKVLAGGDWNNARTADVKKHLNVGRNVIAVRGWNEGSVAGLVGQLDIAASTSRHNIINTDDSWRSSRSKIAEWETPGFDADGWSNSREVGELGVSPWGNVFAKASKGSGGTPGVPTPEQLSLANGFKAELLHVVPKGEQGSWVALTEDHKGRLIASDQYGHLYRITPPKIGDDASKIYIEKIDVPIGHAQGLLWAFNSLYVVVNGGGIAGHGSGLYRVIDTNGDDKLDKVETLKKINGGGEHGPHDVILTPDKKNLYVVAGNHTQLPAKLDAKRNPSAFEEDLLLPRQPDARGHARTIRAPGGWVCKVSPDGKKWELISSGYRNAYGLALNGHDELFTFDADMEWDYGTPWYRPTRVNHVVSGSEYGWRTGTGKWPSHYPDSLPPAIDIGPGCPTGAEFGTGANFPRRYQDALYILDWTFGTIYAVHLTPDGASYTGTRETFVAGKPFPVTDLVFHSDGAMYFAIGGRRTQSALYRVTWAGGDIAEKAPAQAGKDAAKLRKLRKRLEAFHGRRDPKAVEAAFKHLGHEDRFIRYAARIAIENQPVGEWETKVLNAKNADTIITGVVALARSGQAASRDALLNKLLSLDLAKLSERQKLELSRAYALVFIRMGEPADKNLAKRLVASLDSQYPAKGADLN</sequence>
<dbReference type="EMBL" id="UINC01022321">
    <property type="protein sequence ID" value="SVA91688.1"/>
    <property type="molecule type" value="Genomic_DNA"/>
</dbReference>
<dbReference type="PANTHER" id="PTHR33546">
    <property type="entry name" value="LARGE, MULTIFUNCTIONAL SECRETED PROTEIN-RELATED"/>
    <property type="match status" value="1"/>
</dbReference>
<dbReference type="Gene3D" id="2.60.120.260">
    <property type="entry name" value="Galactose-binding domain-like"/>
    <property type="match status" value="1"/>
</dbReference>
<dbReference type="InterPro" id="IPR011041">
    <property type="entry name" value="Quinoprot_gluc/sorb_DH_b-prop"/>
</dbReference>
<evidence type="ECO:0000313" key="1">
    <source>
        <dbReference type="EMBL" id="SVA91688.1"/>
    </source>
</evidence>
<proteinExistence type="predicted"/>
<dbReference type="Gene3D" id="2.120.10.30">
    <property type="entry name" value="TolB, C-terminal domain"/>
    <property type="match status" value="1"/>
</dbReference>
<protein>
    <recommendedName>
        <fullName evidence="2">Heme-binding protein</fullName>
    </recommendedName>
</protein>
<dbReference type="SUPFAM" id="SSF50952">
    <property type="entry name" value="Soluble quinoprotein glucose dehydrogenase"/>
    <property type="match status" value="1"/>
</dbReference>
<dbReference type="PANTHER" id="PTHR33546:SF1">
    <property type="entry name" value="LARGE, MULTIFUNCTIONAL SECRETED PROTEIN"/>
    <property type="match status" value="1"/>
</dbReference>
<dbReference type="AlphaFoldDB" id="A0A381ZQX6"/>
<feature type="non-terminal residue" evidence="1">
    <location>
        <position position="706"/>
    </location>
</feature>
<reference evidence="1" key="1">
    <citation type="submission" date="2018-05" db="EMBL/GenBank/DDBJ databases">
        <authorList>
            <person name="Lanie J.A."/>
            <person name="Ng W.-L."/>
            <person name="Kazmierczak K.M."/>
            <person name="Andrzejewski T.M."/>
            <person name="Davidsen T.M."/>
            <person name="Wayne K.J."/>
            <person name="Tettelin H."/>
            <person name="Glass J.I."/>
            <person name="Rusch D."/>
            <person name="Podicherti R."/>
            <person name="Tsui H.-C.T."/>
            <person name="Winkler M.E."/>
        </authorList>
    </citation>
    <scope>NUCLEOTIDE SEQUENCE</scope>
</reference>
<organism evidence="1">
    <name type="scientific">marine metagenome</name>
    <dbReference type="NCBI Taxonomy" id="408172"/>
    <lineage>
        <taxon>unclassified sequences</taxon>
        <taxon>metagenomes</taxon>
        <taxon>ecological metagenomes</taxon>
    </lineage>
</organism>
<gene>
    <name evidence="1" type="ORF">METZ01_LOCUS144542</name>
</gene>
<name>A0A381ZQX6_9ZZZZ</name>
<dbReference type="InterPro" id="IPR008979">
    <property type="entry name" value="Galactose-bd-like_sf"/>
</dbReference>
<dbReference type="SUPFAM" id="SSF49785">
    <property type="entry name" value="Galactose-binding domain-like"/>
    <property type="match status" value="1"/>
</dbReference>